<keyword evidence="1" id="KW-1133">Transmembrane helix</keyword>
<evidence type="ECO:0008006" key="4">
    <source>
        <dbReference type="Google" id="ProtNLM"/>
    </source>
</evidence>
<keyword evidence="1" id="KW-0812">Transmembrane</keyword>
<feature type="transmembrane region" description="Helical" evidence="1">
    <location>
        <begin position="96"/>
        <end position="113"/>
    </location>
</feature>
<sequence>MRSLRTDSTGYTTVVKFPSLRVKLPAFLQDRIDRHYLDISFSRVAPLAVLIVFGVLVGLVFNTGVGHPYDKVIHIGFFALLTLAIHALFCCRLRISAVVAFGMGIAGEIVQGLLPHHEMSLPDTFANGVGVALIVALIALIRSESRQAVEDEQEELNLGQMGLEPVRRRYFSGQPSDGSGTPSDK</sequence>
<comment type="caution">
    <text evidence="2">The sequence shown here is derived from an EMBL/GenBank/DDBJ whole genome shotgun (WGS) entry which is preliminary data.</text>
</comment>
<reference evidence="2 3" key="1">
    <citation type="submission" date="2018-01" db="EMBL/GenBank/DDBJ databases">
        <title>Genomic Encyclopedia of Archaeal and Bacterial Type Strains, Phase II (KMG-II): from individual species to whole genera.</title>
        <authorList>
            <person name="Goeker M."/>
        </authorList>
    </citation>
    <scope>NUCLEOTIDE SEQUENCE [LARGE SCALE GENOMIC DNA]</scope>
    <source>
        <strain evidence="2 3">DSM 17023</strain>
    </source>
</reference>
<evidence type="ECO:0000313" key="3">
    <source>
        <dbReference type="Proteomes" id="UP000236959"/>
    </source>
</evidence>
<keyword evidence="3" id="KW-1185">Reference proteome</keyword>
<keyword evidence="1" id="KW-0472">Membrane</keyword>
<organism evidence="2 3">
    <name type="scientific">Roseibium marinum</name>
    <dbReference type="NCBI Taxonomy" id="281252"/>
    <lineage>
        <taxon>Bacteria</taxon>
        <taxon>Pseudomonadati</taxon>
        <taxon>Pseudomonadota</taxon>
        <taxon>Alphaproteobacteria</taxon>
        <taxon>Hyphomicrobiales</taxon>
        <taxon>Stappiaceae</taxon>
        <taxon>Roseibium</taxon>
    </lineage>
</organism>
<protein>
    <recommendedName>
        <fullName evidence="4">Antibiotic resistance protein VanZ</fullName>
    </recommendedName>
</protein>
<proteinExistence type="predicted"/>
<dbReference type="EMBL" id="PPCN01000002">
    <property type="protein sequence ID" value="POF32883.1"/>
    <property type="molecule type" value="Genomic_DNA"/>
</dbReference>
<evidence type="ECO:0000313" key="2">
    <source>
        <dbReference type="EMBL" id="POF32883.1"/>
    </source>
</evidence>
<feature type="transmembrane region" description="Helical" evidence="1">
    <location>
        <begin position="72"/>
        <end position="89"/>
    </location>
</feature>
<accession>A0A2S3UZB7</accession>
<dbReference type="AlphaFoldDB" id="A0A2S3UZB7"/>
<feature type="transmembrane region" description="Helical" evidence="1">
    <location>
        <begin position="44"/>
        <end position="66"/>
    </location>
</feature>
<feature type="transmembrane region" description="Helical" evidence="1">
    <location>
        <begin position="125"/>
        <end position="141"/>
    </location>
</feature>
<gene>
    <name evidence="2" type="ORF">CLV41_102288</name>
</gene>
<dbReference type="Proteomes" id="UP000236959">
    <property type="component" value="Unassembled WGS sequence"/>
</dbReference>
<name>A0A2S3UZB7_9HYPH</name>
<evidence type="ECO:0000256" key="1">
    <source>
        <dbReference type="SAM" id="Phobius"/>
    </source>
</evidence>